<evidence type="ECO:0000313" key="1">
    <source>
        <dbReference type="EMBL" id="ONF96748.1"/>
    </source>
</evidence>
<name>A0A1V2EWT3_9SPHN</name>
<proteinExistence type="predicted"/>
<dbReference type="Proteomes" id="UP000188729">
    <property type="component" value="Unassembled WGS sequence"/>
</dbReference>
<evidence type="ECO:0000313" key="2">
    <source>
        <dbReference type="Proteomes" id="UP000188729"/>
    </source>
</evidence>
<protein>
    <submittedName>
        <fullName evidence="1">Uncharacterized protein</fullName>
    </submittedName>
</protein>
<organism evidence="1 2">
    <name type="scientific">Sphingomonas jeddahensis</name>
    <dbReference type="NCBI Taxonomy" id="1915074"/>
    <lineage>
        <taxon>Bacteria</taxon>
        <taxon>Pseudomonadati</taxon>
        <taxon>Pseudomonadota</taxon>
        <taxon>Alphaproteobacteria</taxon>
        <taxon>Sphingomonadales</taxon>
        <taxon>Sphingomonadaceae</taxon>
        <taxon>Sphingomonas</taxon>
    </lineage>
</organism>
<dbReference type="AlphaFoldDB" id="A0A1V2EWT3"/>
<comment type="caution">
    <text evidence="1">The sequence shown here is derived from an EMBL/GenBank/DDBJ whole genome shotgun (WGS) entry which is preliminary data.</text>
</comment>
<reference evidence="1 2" key="1">
    <citation type="submission" date="2016-11" db="EMBL/GenBank/DDBJ databases">
        <title>Genome sequence of Sphingomonas jeddahensis G39.</title>
        <authorList>
            <person name="Poehlein A."/>
            <person name="Wuebbeler J.H."/>
            <person name="Steinbuechel A."/>
            <person name="Daniel R."/>
        </authorList>
    </citation>
    <scope>NUCLEOTIDE SEQUENCE [LARGE SCALE GENOMIC DNA]</scope>
    <source>
        <strain evidence="1 2">G39</strain>
    </source>
</reference>
<gene>
    <name evidence="1" type="ORF">SPHI_09420</name>
</gene>
<keyword evidence="2" id="KW-1185">Reference proteome</keyword>
<sequence>MRTKLSRCLRKRRFNSAAEAVAFSRAAGLELRPYRCDRCRQFHLTRRTKGKWIGLSSARSGADGSGGASGRAFIGAGEEAAATSDCAGPSADALGAV</sequence>
<dbReference type="STRING" id="1915074.SPHI_09420"/>
<accession>A0A1V2EWT3</accession>
<dbReference type="EMBL" id="MPSB01000003">
    <property type="protein sequence ID" value="ONF96748.1"/>
    <property type="molecule type" value="Genomic_DNA"/>
</dbReference>